<keyword evidence="1" id="KW-0695">RNA-directed DNA polymerase</keyword>
<name>A0A392W2D3_9FABA</name>
<evidence type="ECO:0000313" key="2">
    <source>
        <dbReference type="Proteomes" id="UP000265520"/>
    </source>
</evidence>
<dbReference type="EMBL" id="LXQA011340876">
    <property type="protein sequence ID" value="MCI93852.1"/>
    <property type="molecule type" value="Genomic_DNA"/>
</dbReference>
<keyword evidence="1" id="KW-0548">Nucleotidyltransferase</keyword>
<dbReference type="Proteomes" id="UP000265520">
    <property type="component" value="Unassembled WGS sequence"/>
</dbReference>
<organism evidence="1 2">
    <name type="scientific">Trifolium medium</name>
    <dbReference type="NCBI Taxonomy" id="97028"/>
    <lineage>
        <taxon>Eukaryota</taxon>
        <taxon>Viridiplantae</taxon>
        <taxon>Streptophyta</taxon>
        <taxon>Embryophyta</taxon>
        <taxon>Tracheophyta</taxon>
        <taxon>Spermatophyta</taxon>
        <taxon>Magnoliopsida</taxon>
        <taxon>eudicotyledons</taxon>
        <taxon>Gunneridae</taxon>
        <taxon>Pentapetalae</taxon>
        <taxon>rosids</taxon>
        <taxon>fabids</taxon>
        <taxon>Fabales</taxon>
        <taxon>Fabaceae</taxon>
        <taxon>Papilionoideae</taxon>
        <taxon>50 kb inversion clade</taxon>
        <taxon>NPAAA clade</taxon>
        <taxon>Hologalegina</taxon>
        <taxon>IRL clade</taxon>
        <taxon>Trifolieae</taxon>
        <taxon>Trifolium</taxon>
    </lineage>
</organism>
<protein>
    <submittedName>
        <fullName evidence="1">RNA-directed DNA polymerase (Reverse transcriptase)</fullName>
    </submittedName>
</protein>
<dbReference type="GO" id="GO:0003964">
    <property type="term" value="F:RNA-directed DNA polymerase activity"/>
    <property type="evidence" value="ECO:0007669"/>
    <property type="project" value="UniProtKB-KW"/>
</dbReference>
<feature type="non-terminal residue" evidence="1">
    <location>
        <position position="1"/>
    </location>
</feature>
<keyword evidence="2" id="KW-1185">Reference proteome</keyword>
<comment type="caution">
    <text evidence="1">The sequence shown here is derived from an EMBL/GenBank/DDBJ whole genome shotgun (WGS) entry which is preliminary data.</text>
</comment>
<keyword evidence="1" id="KW-0808">Transferase</keyword>
<proteinExistence type="predicted"/>
<sequence>VKKAFSGGALIITTMDGEELPFSVNADAVKKYYA</sequence>
<dbReference type="AlphaFoldDB" id="A0A392W2D3"/>
<accession>A0A392W2D3</accession>
<reference evidence="1 2" key="1">
    <citation type="journal article" date="2018" name="Front. Plant Sci.">
        <title>Red Clover (Trifolium pratense) and Zigzag Clover (T. medium) - A Picture of Genomic Similarities and Differences.</title>
        <authorList>
            <person name="Dluhosova J."/>
            <person name="Istvanek J."/>
            <person name="Nedelnik J."/>
            <person name="Repkova J."/>
        </authorList>
    </citation>
    <scope>NUCLEOTIDE SEQUENCE [LARGE SCALE GENOMIC DNA]</scope>
    <source>
        <strain evidence="2">cv. 10/8</strain>
        <tissue evidence="1">Leaf</tissue>
    </source>
</reference>
<evidence type="ECO:0000313" key="1">
    <source>
        <dbReference type="EMBL" id="MCI93852.1"/>
    </source>
</evidence>